<gene>
    <name evidence="1" type="ordered locus">Plabr_1715</name>
</gene>
<protein>
    <submittedName>
        <fullName evidence="1">Uncharacterized protein</fullName>
    </submittedName>
</protein>
<dbReference type="STRING" id="756272.Plabr_1715"/>
<name>F0SFB9_RUBBR</name>
<sequence length="88" mass="10472">MNQHDADDWRIAGQEQFLYGAVFELRTYAPPRPNWDHDHCEFCWGKFSETETDGCLNAGYVTTNEKHWVCERCFSDFQAKFQFSLRKL</sequence>
<reference evidence="2" key="1">
    <citation type="submission" date="2011-02" db="EMBL/GenBank/DDBJ databases">
        <title>The complete genome of Planctomyces brasiliensis DSM 5305.</title>
        <authorList>
            <person name="Lucas S."/>
            <person name="Copeland A."/>
            <person name="Lapidus A."/>
            <person name="Bruce D."/>
            <person name="Goodwin L."/>
            <person name="Pitluck S."/>
            <person name="Kyrpides N."/>
            <person name="Mavromatis K."/>
            <person name="Pagani I."/>
            <person name="Ivanova N."/>
            <person name="Ovchinnikova G."/>
            <person name="Lu M."/>
            <person name="Detter J.C."/>
            <person name="Han C."/>
            <person name="Land M."/>
            <person name="Hauser L."/>
            <person name="Markowitz V."/>
            <person name="Cheng J.-F."/>
            <person name="Hugenholtz P."/>
            <person name="Woyke T."/>
            <person name="Wu D."/>
            <person name="Tindall B."/>
            <person name="Pomrenke H.G."/>
            <person name="Brambilla E."/>
            <person name="Klenk H.-P."/>
            <person name="Eisen J.A."/>
        </authorList>
    </citation>
    <scope>NUCLEOTIDE SEQUENCE [LARGE SCALE GENOMIC DNA]</scope>
    <source>
        <strain evidence="2">ATCC 49424 / DSM 5305 / JCM 21570 / NBRC 103401 / IFAM 1448</strain>
    </source>
</reference>
<dbReference type="AlphaFoldDB" id="F0SFB9"/>
<accession>F0SFB9</accession>
<dbReference type="EMBL" id="CP002546">
    <property type="protein sequence ID" value="ADY59326.1"/>
    <property type="molecule type" value="Genomic_DNA"/>
</dbReference>
<dbReference type="HOGENOM" id="CLU_2467094_0_0_0"/>
<keyword evidence="2" id="KW-1185">Reference proteome</keyword>
<proteinExistence type="predicted"/>
<evidence type="ECO:0000313" key="1">
    <source>
        <dbReference type="EMBL" id="ADY59326.1"/>
    </source>
</evidence>
<evidence type="ECO:0000313" key="2">
    <source>
        <dbReference type="Proteomes" id="UP000006860"/>
    </source>
</evidence>
<dbReference type="KEGG" id="pbs:Plabr_1715"/>
<dbReference type="Proteomes" id="UP000006860">
    <property type="component" value="Chromosome"/>
</dbReference>
<organism evidence="1 2">
    <name type="scientific">Rubinisphaera brasiliensis (strain ATCC 49424 / DSM 5305 / JCM 21570 / IAM 15109 / NBRC 103401 / IFAM 1448)</name>
    <name type="common">Planctomyces brasiliensis</name>
    <dbReference type="NCBI Taxonomy" id="756272"/>
    <lineage>
        <taxon>Bacteria</taxon>
        <taxon>Pseudomonadati</taxon>
        <taxon>Planctomycetota</taxon>
        <taxon>Planctomycetia</taxon>
        <taxon>Planctomycetales</taxon>
        <taxon>Planctomycetaceae</taxon>
        <taxon>Rubinisphaera</taxon>
    </lineage>
</organism>